<dbReference type="Proteomes" id="UP001060164">
    <property type="component" value="Chromosome"/>
</dbReference>
<dbReference type="EMBL" id="CP102290">
    <property type="protein sequence ID" value="UWP61459.1"/>
    <property type="molecule type" value="Genomic_DNA"/>
</dbReference>
<keyword evidence="5 6" id="KW-0472">Membrane</keyword>
<keyword evidence="6" id="KW-0813">Transport</keyword>
<evidence type="ECO:0000256" key="3">
    <source>
        <dbReference type="ARBA" id="ARBA00022692"/>
    </source>
</evidence>
<sequence length="663" mass="76198">MTDKMIRTLSLRNAKRQARDYMIYIITMIISVAILYTINATVTSENLDIFGGMSSTFMVLLYLLDAVVILIVGWLVNYMMRFMLEKRSREFGMYFLMGMETGQVSGMFLKENFFIGAMSLAAGVFAGGILYQLIQSLIMHIFELDFSFRLTFSVRALLLTVICYLIILLFAAFRSRRKLKKVEIRSLLYADQTNEETILKAPWKNRILFLCSMLCLLTGAVVIYFGFGLERMDAMTAVLIALISFGLGIFSFYHCAGAFFAWLLTHSKEWKYQGQRMFLARMLTSKINTTSTTLSVIAILFTLAIICMSEGVLLKDMSERNVLDTISFDIQAESEKKEVIDQVEAAIRDTQKVAGIWSYQLYETTETKLYRVITNRQLNSDRLYKKDYVMKLSDYNELRKMKGLETEDLEDDELMIQCRNIVSDDFKTHFIRQQEPVELEARTYSCKAVYDEDFSQYWFNGMTYLIVLPDEAACLLEPEDCFKCVSEIDDRFSDDLKKILSDEMGVVFSEDLSFSSVSSTELSVDIQEYAVLDQRKGNVMLSFPIFYIAFVLVIAAATVLSVQQLSDIAKYRRRYCTMEQLGLDTDKKEKMVFIQALLFFMMPAILPALISFYAIVGTGAVYATGISVVWIVKVYLIVLAAFLMIHTIYFLASYLQFRKMIDE</sequence>
<evidence type="ECO:0000256" key="1">
    <source>
        <dbReference type="ARBA" id="ARBA00004651"/>
    </source>
</evidence>
<organism evidence="8 9">
    <name type="scientific">Ruminococcus gauvreauii</name>
    <dbReference type="NCBI Taxonomy" id="438033"/>
    <lineage>
        <taxon>Bacteria</taxon>
        <taxon>Bacillati</taxon>
        <taxon>Bacillota</taxon>
        <taxon>Clostridia</taxon>
        <taxon>Eubacteriales</taxon>
        <taxon>Oscillospiraceae</taxon>
        <taxon>Ruminococcus</taxon>
    </lineage>
</organism>
<feature type="transmembrane region" description="Helical" evidence="6">
    <location>
        <begin position="207"/>
        <end position="227"/>
    </location>
</feature>
<reference evidence="8" key="1">
    <citation type="journal article" date="2022" name="Cell">
        <title>Design, construction, and in vivo augmentation of a complex gut microbiome.</title>
        <authorList>
            <person name="Cheng A.G."/>
            <person name="Ho P.Y."/>
            <person name="Aranda-Diaz A."/>
            <person name="Jain S."/>
            <person name="Yu F.B."/>
            <person name="Meng X."/>
            <person name="Wang M."/>
            <person name="Iakiviak M."/>
            <person name="Nagashima K."/>
            <person name="Zhao A."/>
            <person name="Murugkar P."/>
            <person name="Patil A."/>
            <person name="Atabakhsh K."/>
            <person name="Weakley A."/>
            <person name="Yan J."/>
            <person name="Brumbaugh A.R."/>
            <person name="Higginbottom S."/>
            <person name="Dimas A."/>
            <person name="Shiver A.L."/>
            <person name="Deutschbauer A."/>
            <person name="Neff N."/>
            <person name="Sonnenburg J.L."/>
            <person name="Huang K.C."/>
            <person name="Fischbach M.A."/>
        </authorList>
    </citation>
    <scope>NUCLEOTIDE SEQUENCE</scope>
    <source>
        <strain evidence="8">DSM 19829</strain>
    </source>
</reference>
<evidence type="ECO:0000313" key="8">
    <source>
        <dbReference type="EMBL" id="UWP61459.1"/>
    </source>
</evidence>
<comment type="subcellular location">
    <subcellularLocation>
        <location evidence="1 6">Cell membrane</location>
        <topology evidence="1 6">Multi-pass membrane protein</topology>
    </subcellularLocation>
</comment>
<feature type="transmembrane region" description="Helical" evidence="6">
    <location>
        <begin position="21"/>
        <end position="39"/>
    </location>
</feature>
<name>A0ABY5VMV7_9FIRM</name>
<dbReference type="InterPro" id="IPR027022">
    <property type="entry name" value="ABC_permease_BceB-typ"/>
</dbReference>
<evidence type="ECO:0000313" key="9">
    <source>
        <dbReference type="Proteomes" id="UP001060164"/>
    </source>
</evidence>
<feature type="transmembrane region" description="Helical" evidence="6">
    <location>
        <begin position="113"/>
        <end position="134"/>
    </location>
</feature>
<keyword evidence="9" id="KW-1185">Reference proteome</keyword>
<evidence type="ECO:0000256" key="6">
    <source>
        <dbReference type="PIRNR" id="PIRNR018968"/>
    </source>
</evidence>
<dbReference type="InterPro" id="IPR003838">
    <property type="entry name" value="ABC3_permease_C"/>
</dbReference>
<feature type="domain" description="ABC3 transporter permease C-terminal" evidence="7">
    <location>
        <begin position="66"/>
        <end position="178"/>
    </location>
</feature>
<dbReference type="Pfam" id="PF02687">
    <property type="entry name" value="FtsX"/>
    <property type="match status" value="1"/>
</dbReference>
<feature type="transmembrane region" description="Helical" evidence="6">
    <location>
        <begin position="545"/>
        <end position="565"/>
    </location>
</feature>
<feature type="transmembrane region" description="Helical" evidence="6">
    <location>
        <begin position="628"/>
        <end position="652"/>
    </location>
</feature>
<dbReference type="RefSeq" id="WP_028527906.1">
    <property type="nucleotide sequence ID" value="NZ_CABLBR010000005.1"/>
</dbReference>
<dbReference type="PANTHER" id="PTHR46795">
    <property type="entry name" value="ABC TRANSPORTER PERMEASE-RELATED-RELATED"/>
    <property type="match status" value="1"/>
</dbReference>
<dbReference type="PIRSF" id="PIRSF018968">
    <property type="entry name" value="ABC_permease_BceB"/>
    <property type="match status" value="1"/>
</dbReference>
<evidence type="ECO:0000256" key="5">
    <source>
        <dbReference type="ARBA" id="ARBA00023136"/>
    </source>
</evidence>
<evidence type="ECO:0000259" key="7">
    <source>
        <dbReference type="Pfam" id="PF02687"/>
    </source>
</evidence>
<dbReference type="PANTHER" id="PTHR46795:SF3">
    <property type="entry name" value="ABC TRANSPORTER PERMEASE"/>
    <property type="match status" value="1"/>
</dbReference>
<gene>
    <name evidence="8" type="ORF">NQ502_00100</name>
</gene>
<protein>
    <submittedName>
        <fullName evidence="8">ABC transporter permease</fullName>
    </submittedName>
</protein>
<dbReference type="InterPro" id="IPR052536">
    <property type="entry name" value="ABC-4_Integral_Memb_Prot"/>
</dbReference>
<evidence type="ECO:0000256" key="4">
    <source>
        <dbReference type="ARBA" id="ARBA00022989"/>
    </source>
</evidence>
<feature type="transmembrane region" description="Helical" evidence="6">
    <location>
        <begin position="285"/>
        <end position="306"/>
    </location>
</feature>
<comment type="similarity">
    <text evidence="6">Belongs to the ABC-4 integral membrane protein family.</text>
</comment>
<proteinExistence type="inferred from homology"/>
<keyword evidence="2 6" id="KW-1003">Cell membrane</keyword>
<keyword evidence="3 6" id="KW-0812">Transmembrane</keyword>
<accession>A0ABY5VMV7</accession>
<keyword evidence="4 6" id="KW-1133">Transmembrane helix</keyword>
<feature type="transmembrane region" description="Helical" evidence="6">
    <location>
        <begin position="596"/>
        <end position="616"/>
    </location>
</feature>
<feature type="transmembrane region" description="Helical" evidence="6">
    <location>
        <begin position="239"/>
        <end position="264"/>
    </location>
</feature>
<evidence type="ECO:0000256" key="2">
    <source>
        <dbReference type="ARBA" id="ARBA00022475"/>
    </source>
</evidence>
<feature type="transmembrane region" description="Helical" evidence="6">
    <location>
        <begin position="59"/>
        <end position="80"/>
    </location>
</feature>
<feature type="transmembrane region" description="Helical" evidence="6">
    <location>
        <begin position="154"/>
        <end position="173"/>
    </location>
</feature>